<reference evidence="2" key="2">
    <citation type="submission" date="2015-01" db="EMBL/GenBank/DDBJ databases">
        <title>Evolutionary Origins and Diversification of the Mycorrhizal Mutualists.</title>
        <authorList>
            <consortium name="DOE Joint Genome Institute"/>
            <consortium name="Mycorrhizal Genomics Consortium"/>
            <person name="Kohler A."/>
            <person name="Kuo A."/>
            <person name="Nagy L.G."/>
            <person name="Floudas D."/>
            <person name="Copeland A."/>
            <person name="Barry K.W."/>
            <person name="Cichocki N."/>
            <person name="Veneault-Fourrey C."/>
            <person name="LaButti K."/>
            <person name="Lindquist E.A."/>
            <person name="Lipzen A."/>
            <person name="Lundell T."/>
            <person name="Morin E."/>
            <person name="Murat C."/>
            <person name="Riley R."/>
            <person name="Ohm R."/>
            <person name="Sun H."/>
            <person name="Tunlid A."/>
            <person name="Henrissat B."/>
            <person name="Grigoriev I.V."/>
            <person name="Hibbett D.S."/>
            <person name="Martin F."/>
        </authorList>
    </citation>
    <scope>NUCLEOTIDE SEQUENCE [LARGE SCALE GENOMIC DNA]</scope>
    <source>
        <strain evidence="2">UH-Slu-Lm8-n1</strain>
    </source>
</reference>
<dbReference type="EMBL" id="KN835722">
    <property type="protein sequence ID" value="KIK34656.1"/>
    <property type="molecule type" value="Genomic_DNA"/>
</dbReference>
<protein>
    <submittedName>
        <fullName evidence="1">Uncharacterized protein</fullName>
    </submittedName>
</protein>
<dbReference type="AlphaFoldDB" id="A0A0C9ZYU8"/>
<name>A0A0C9ZYU8_9AGAM</name>
<evidence type="ECO:0000313" key="2">
    <source>
        <dbReference type="Proteomes" id="UP000054485"/>
    </source>
</evidence>
<dbReference type="InParanoid" id="A0A0C9ZYU8"/>
<sequence>MQLSTVLPPLHIKNAENYVFVQARNQVMRLVPLQINEPFQGLSGQFSFLGYVTHAYHLSPIYWPEECRGLADKLLRQVGLLGITEDISRYTIYEVIEHGGASVLENTRTIYCGASTRMKLVPMWMLHDLHDFQFSPATFPDGFPPPVKLSEELPWQHFQGIQQSLPKLSFHDVSLSNSSFHDAPLSKASLRDASLHPSLDFDYDPSVFDVTTASSFSGMLTPALEEEGDGSSDAAILSTNHPFDGTRVPHKDLHWRQTIREDTLDNYQRAILKILIMKSPWGRPYKLARYLYTGYLLVGIPTNPFNIPSSESRQLITTTFLKALFFSNQTYESLCKEKLRVKDEAGTETLVDWSYLRNRFMDFYIDFTSELQKVARGSMNVTDGFITHSSQRDRKISDLIRLFESGDLNKVQQALMELIITQAFREVLWASIFRPIAELAEGTVRIADLYPDAVQSWTGYLQKGVVGVITTLIYQGLTHPAQDKSHLKAPVLFPIVMTALDDMYKHPADFSVFFKEAHELLFLQEANVLVLEPKHGIPKVMSDGRRKTLEDVKPMELKAVIDYEVPNAEFAFPATSMAQIHISYFTPTISP</sequence>
<accession>A0A0C9ZYU8</accession>
<dbReference type="HOGENOM" id="CLU_433589_0_0_1"/>
<dbReference type="OrthoDB" id="2657621at2759"/>
<reference evidence="1 2" key="1">
    <citation type="submission" date="2014-04" db="EMBL/GenBank/DDBJ databases">
        <authorList>
            <consortium name="DOE Joint Genome Institute"/>
            <person name="Kuo A."/>
            <person name="Ruytinx J."/>
            <person name="Rineau F."/>
            <person name="Colpaert J."/>
            <person name="Kohler A."/>
            <person name="Nagy L.G."/>
            <person name="Floudas D."/>
            <person name="Copeland A."/>
            <person name="Barry K.W."/>
            <person name="Cichocki N."/>
            <person name="Veneault-Fourrey C."/>
            <person name="LaButti K."/>
            <person name="Lindquist E.A."/>
            <person name="Lipzen A."/>
            <person name="Lundell T."/>
            <person name="Morin E."/>
            <person name="Murat C."/>
            <person name="Sun H."/>
            <person name="Tunlid A."/>
            <person name="Henrissat B."/>
            <person name="Grigoriev I.V."/>
            <person name="Hibbett D.S."/>
            <person name="Martin F."/>
            <person name="Nordberg H.P."/>
            <person name="Cantor M.N."/>
            <person name="Hua S.X."/>
        </authorList>
    </citation>
    <scope>NUCLEOTIDE SEQUENCE [LARGE SCALE GENOMIC DNA]</scope>
    <source>
        <strain evidence="1 2">UH-Slu-Lm8-n1</strain>
    </source>
</reference>
<keyword evidence="2" id="KW-1185">Reference proteome</keyword>
<evidence type="ECO:0000313" key="1">
    <source>
        <dbReference type="EMBL" id="KIK34656.1"/>
    </source>
</evidence>
<dbReference type="Proteomes" id="UP000054485">
    <property type="component" value="Unassembled WGS sequence"/>
</dbReference>
<organism evidence="1 2">
    <name type="scientific">Suillus luteus UH-Slu-Lm8-n1</name>
    <dbReference type="NCBI Taxonomy" id="930992"/>
    <lineage>
        <taxon>Eukaryota</taxon>
        <taxon>Fungi</taxon>
        <taxon>Dikarya</taxon>
        <taxon>Basidiomycota</taxon>
        <taxon>Agaricomycotina</taxon>
        <taxon>Agaricomycetes</taxon>
        <taxon>Agaricomycetidae</taxon>
        <taxon>Boletales</taxon>
        <taxon>Suillineae</taxon>
        <taxon>Suillaceae</taxon>
        <taxon>Suillus</taxon>
    </lineage>
</organism>
<gene>
    <name evidence="1" type="ORF">CY34DRAFT_17568</name>
</gene>
<proteinExistence type="predicted"/>